<dbReference type="EMBL" id="CADCUG010000048">
    <property type="protein sequence ID" value="CAA9328430.1"/>
    <property type="molecule type" value="Genomic_DNA"/>
</dbReference>
<evidence type="ECO:0000313" key="3">
    <source>
        <dbReference type="EMBL" id="CAA9328430.1"/>
    </source>
</evidence>
<dbReference type="EMBL" id="CADCUD010000065">
    <property type="protein sequence ID" value="CAA9323511.1"/>
    <property type="molecule type" value="Genomic_DNA"/>
</dbReference>
<organism evidence="2">
    <name type="scientific">uncultured Nocardioidaceae bacterium</name>
    <dbReference type="NCBI Taxonomy" id="253824"/>
    <lineage>
        <taxon>Bacteria</taxon>
        <taxon>Bacillati</taxon>
        <taxon>Actinomycetota</taxon>
        <taxon>Actinomycetes</taxon>
        <taxon>Propionibacteriales</taxon>
        <taxon>Nocardioidaceae</taxon>
        <taxon>environmental samples</taxon>
    </lineage>
</organism>
<feature type="region of interest" description="Disordered" evidence="1">
    <location>
        <begin position="1"/>
        <end position="52"/>
    </location>
</feature>
<dbReference type="AlphaFoldDB" id="A0A6J4L6B8"/>
<protein>
    <submittedName>
        <fullName evidence="2">Maltodextrin ABC transporter, permease protein MdxG</fullName>
    </submittedName>
</protein>
<feature type="compositionally biased region" description="Basic and acidic residues" evidence="1">
    <location>
        <begin position="293"/>
        <end position="307"/>
    </location>
</feature>
<feature type="non-terminal residue" evidence="2">
    <location>
        <position position="1"/>
    </location>
</feature>
<feature type="compositionally biased region" description="Basic and acidic residues" evidence="1">
    <location>
        <begin position="240"/>
        <end position="250"/>
    </location>
</feature>
<feature type="region of interest" description="Disordered" evidence="1">
    <location>
        <begin position="240"/>
        <end position="307"/>
    </location>
</feature>
<reference evidence="2" key="1">
    <citation type="submission" date="2020-02" db="EMBL/GenBank/DDBJ databases">
        <authorList>
            <person name="Meier V. D."/>
        </authorList>
    </citation>
    <scope>NUCLEOTIDE SEQUENCE</scope>
    <source>
        <strain evidence="3">AVDCRST_MAG29</strain>
        <strain evidence="2">AVDCRST_MAG46</strain>
    </source>
</reference>
<evidence type="ECO:0000313" key="2">
    <source>
        <dbReference type="EMBL" id="CAA9323511.1"/>
    </source>
</evidence>
<feature type="non-terminal residue" evidence="2">
    <location>
        <position position="307"/>
    </location>
</feature>
<accession>A0A6J4L6B8</accession>
<proteinExistence type="predicted"/>
<name>A0A6J4L6B8_9ACTN</name>
<feature type="region of interest" description="Disordered" evidence="1">
    <location>
        <begin position="64"/>
        <end position="153"/>
    </location>
</feature>
<gene>
    <name evidence="3" type="ORF">AVDCRST_MAG29-881</name>
    <name evidence="2" type="ORF">AVDCRST_MAG46-980</name>
</gene>
<feature type="compositionally biased region" description="Basic residues" evidence="1">
    <location>
        <begin position="33"/>
        <end position="49"/>
    </location>
</feature>
<feature type="compositionally biased region" description="Basic and acidic residues" evidence="1">
    <location>
        <begin position="259"/>
        <end position="282"/>
    </location>
</feature>
<evidence type="ECO:0000256" key="1">
    <source>
        <dbReference type="SAM" id="MobiDB-lite"/>
    </source>
</evidence>
<sequence length="307" mass="33629">EHLDHRTCGAGAHPRPGHRLTGSCGTGHAATARVRRPGRREPRRHRRVPAVRVPGVLDGLHVLPGPARHPLARPDVPPAGWQPRQLPPAVRGRGVPERAADQPGGDAGDGRGGAAVRVPRLGRRRSVQVPRPQGLRADAPGDPDDPRRGPVHLPVQDARGLAAAQHRRRAHPDLRRLRPAVHDLDPARLRRRGPVRAGGGRDGRRLQSYAGVLPHHLPAAGARTRRDRRVRLHPGVERVHARPRGDEPRGQADAAGVAEHVHRREPWHRLGSDHGRLHADRHPGRHLLPARPGPDDLRPRLRRGEGV</sequence>